<comment type="cofactor">
    <cofactor evidence="1">
        <name>a divalent metal cation</name>
        <dbReference type="ChEBI" id="CHEBI:60240"/>
    </cofactor>
</comment>
<dbReference type="EMBL" id="VUJU01011668">
    <property type="protein sequence ID" value="KAF0710394.1"/>
    <property type="molecule type" value="Genomic_DNA"/>
</dbReference>
<keyword evidence="7" id="KW-0539">Nucleus</keyword>
<evidence type="ECO:0000256" key="7">
    <source>
        <dbReference type="ARBA" id="ARBA00023242"/>
    </source>
</evidence>
<feature type="domain" description="DDE Tnp4" evidence="8">
    <location>
        <begin position="186"/>
        <end position="351"/>
    </location>
</feature>
<evidence type="ECO:0000313" key="9">
    <source>
        <dbReference type="EMBL" id="KAF0710394.1"/>
    </source>
</evidence>
<dbReference type="OrthoDB" id="6601182at2759"/>
<comment type="similarity">
    <text evidence="3">Belongs to the HARBI1 family.</text>
</comment>
<dbReference type="PANTHER" id="PTHR22930">
    <property type="match status" value="1"/>
</dbReference>
<sequence>MDAVEVAAATAYCAFAYHNYVNKPWKKRRWWMKSIHRNRTTQTIENQFSELIFEPSGEFENLTRLTHADFEYLLSKVSPIISKKDTHWRLAIPAKLRLAITLRYLATGDSFKSLHFLFKVSSEVISKIVPEVCTALNTVLKDQIKPSGIQLSPCLYYILQMPSTKEEWLNVEKGFRGNFPHAIGAMDGKHIVIQCPVHTGSDYFNYKRSFSIVLLAVVDSNHQFIFADIGSQGRISDGGVLRNSVLWQRISENTLNIPTPCPLLGSDEPLPYVFLCDGAFALSTHIMKPYPGNHEFGSDKRLFNEKLSSSRVLIENTFGILASRFRVFRKPIGLAPEKVSLLTMTCILLHNFIKKSNSNHIYAPPGTFDTYDDNGTLIQEGSWRQDVQASCAIRPLEVVPRRPTTNAIKIREEFTAYFYNNMYLHHLEYL</sequence>
<dbReference type="InterPro" id="IPR027806">
    <property type="entry name" value="HARBI1_dom"/>
</dbReference>
<evidence type="ECO:0000256" key="4">
    <source>
        <dbReference type="ARBA" id="ARBA00022722"/>
    </source>
</evidence>
<keyword evidence="5" id="KW-0479">Metal-binding</keyword>
<accession>A0A6G0VUL6</accession>
<gene>
    <name evidence="9" type="ORF">FWK35_00026945</name>
</gene>
<evidence type="ECO:0000256" key="1">
    <source>
        <dbReference type="ARBA" id="ARBA00001968"/>
    </source>
</evidence>
<keyword evidence="4" id="KW-0540">Nuclease</keyword>
<organism evidence="9 10">
    <name type="scientific">Aphis craccivora</name>
    <name type="common">Cowpea aphid</name>
    <dbReference type="NCBI Taxonomy" id="307492"/>
    <lineage>
        <taxon>Eukaryota</taxon>
        <taxon>Metazoa</taxon>
        <taxon>Ecdysozoa</taxon>
        <taxon>Arthropoda</taxon>
        <taxon>Hexapoda</taxon>
        <taxon>Insecta</taxon>
        <taxon>Pterygota</taxon>
        <taxon>Neoptera</taxon>
        <taxon>Paraneoptera</taxon>
        <taxon>Hemiptera</taxon>
        <taxon>Sternorrhyncha</taxon>
        <taxon>Aphidomorpha</taxon>
        <taxon>Aphidoidea</taxon>
        <taxon>Aphididae</taxon>
        <taxon>Aphidini</taxon>
        <taxon>Aphis</taxon>
        <taxon>Aphis</taxon>
    </lineage>
</organism>
<dbReference type="GO" id="GO:0046872">
    <property type="term" value="F:metal ion binding"/>
    <property type="evidence" value="ECO:0007669"/>
    <property type="project" value="UniProtKB-KW"/>
</dbReference>
<comment type="subcellular location">
    <subcellularLocation>
        <location evidence="2">Nucleus</location>
    </subcellularLocation>
</comment>
<dbReference type="GO" id="GO:0005634">
    <property type="term" value="C:nucleus"/>
    <property type="evidence" value="ECO:0007669"/>
    <property type="project" value="UniProtKB-SubCell"/>
</dbReference>
<name>A0A6G0VUL6_APHCR</name>
<dbReference type="Pfam" id="PF13359">
    <property type="entry name" value="DDE_Tnp_4"/>
    <property type="match status" value="1"/>
</dbReference>
<evidence type="ECO:0000256" key="5">
    <source>
        <dbReference type="ARBA" id="ARBA00022723"/>
    </source>
</evidence>
<dbReference type="GO" id="GO:0016787">
    <property type="term" value="F:hydrolase activity"/>
    <property type="evidence" value="ECO:0007669"/>
    <property type="project" value="UniProtKB-KW"/>
</dbReference>
<dbReference type="InterPro" id="IPR045249">
    <property type="entry name" value="HARBI1-like"/>
</dbReference>
<reference evidence="9 10" key="1">
    <citation type="submission" date="2019-08" db="EMBL/GenBank/DDBJ databases">
        <title>Whole genome of Aphis craccivora.</title>
        <authorList>
            <person name="Voronova N.V."/>
            <person name="Shulinski R.S."/>
            <person name="Bandarenka Y.V."/>
            <person name="Zhorov D.G."/>
            <person name="Warner D."/>
        </authorList>
    </citation>
    <scope>NUCLEOTIDE SEQUENCE [LARGE SCALE GENOMIC DNA]</scope>
    <source>
        <strain evidence="9">180601</strain>
        <tissue evidence="9">Whole Body</tissue>
    </source>
</reference>
<evidence type="ECO:0000256" key="3">
    <source>
        <dbReference type="ARBA" id="ARBA00006958"/>
    </source>
</evidence>
<dbReference type="Proteomes" id="UP000478052">
    <property type="component" value="Unassembled WGS sequence"/>
</dbReference>
<protein>
    <submittedName>
        <fullName evidence="9">Protein ANTAGONIST OF LIKE HETEROCHROMATIN PROTEIN 1-like</fullName>
    </submittedName>
</protein>
<dbReference type="AlphaFoldDB" id="A0A6G0VUL6"/>
<dbReference type="PANTHER" id="PTHR22930:SF269">
    <property type="entry name" value="NUCLEASE HARBI1-LIKE PROTEIN"/>
    <property type="match status" value="1"/>
</dbReference>
<comment type="caution">
    <text evidence="9">The sequence shown here is derived from an EMBL/GenBank/DDBJ whole genome shotgun (WGS) entry which is preliminary data.</text>
</comment>
<keyword evidence="10" id="KW-1185">Reference proteome</keyword>
<evidence type="ECO:0000259" key="8">
    <source>
        <dbReference type="Pfam" id="PF13359"/>
    </source>
</evidence>
<proteinExistence type="inferred from homology"/>
<keyword evidence="6" id="KW-0378">Hydrolase</keyword>
<evidence type="ECO:0000313" key="10">
    <source>
        <dbReference type="Proteomes" id="UP000478052"/>
    </source>
</evidence>
<evidence type="ECO:0000256" key="6">
    <source>
        <dbReference type="ARBA" id="ARBA00022801"/>
    </source>
</evidence>
<evidence type="ECO:0000256" key="2">
    <source>
        <dbReference type="ARBA" id="ARBA00004123"/>
    </source>
</evidence>
<dbReference type="GO" id="GO:0004518">
    <property type="term" value="F:nuclease activity"/>
    <property type="evidence" value="ECO:0007669"/>
    <property type="project" value="UniProtKB-KW"/>
</dbReference>